<reference evidence="1 2" key="1">
    <citation type="journal article" date="2021" name="Hortic Res">
        <title>High-quality reference genome and annotation aids understanding of berry development for evergreen blueberry (Vaccinium darrowii).</title>
        <authorList>
            <person name="Yu J."/>
            <person name="Hulse-Kemp A.M."/>
            <person name="Babiker E."/>
            <person name="Staton M."/>
        </authorList>
    </citation>
    <scope>NUCLEOTIDE SEQUENCE [LARGE SCALE GENOMIC DNA]</scope>
    <source>
        <strain evidence="2">cv. NJ 8807/NJ 8810</strain>
        <tissue evidence="1">Young leaf</tissue>
    </source>
</reference>
<name>A0ACB7Z8M0_9ERIC</name>
<comment type="caution">
    <text evidence="1">The sequence shown here is derived from an EMBL/GenBank/DDBJ whole genome shotgun (WGS) entry which is preliminary data.</text>
</comment>
<dbReference type="Proteomes" id="UP000828048">
    <property type="component" value="Chromosome 12"/>
</dbReference>
<evidence type="ECO:0000313" key="2">
    <source>
        <dbReference type="Proteomes" id="UP000828048"/>
    </source>
</evidence>
<dbReference type="EMBL" id="CM037162">
    <property type="protein sequence ID" value="KAH7862138.1"/>
    <property type="molecule type" value="Genomic_DNA"/>
</dbReference>
<protein>
    <submittedName>
        <fullName evidence="1">Uncharacterized protein</fullName>
    </submittedName>
</protein>
<gene>
    <name evidence="1" type="ORF">Vadar_000641</name>
</gene>
<sequence>MSIDPSDDPDDMGAVEVSEDGKSIGNETEPFVGQCFPSEEEAFIFYKTYANRHGFSIRKGRFVNKNGEIARRDFFCHREGKQPLKITKPSLQQRNRKSAKCECKAHLRIALRKSCNASTQEWHVTKFAADHNHDLFSPL</sequence>
<organism evidence="1 2">
    <name type="scientific">Vaccinium darrowii</name>
    <dbReference type="NCBI Taxonomy" id="229202"/>
    <lineage>
        <taxon>Eukaryota</taxon>
        <taxon>Viridiplantae</taxon>
        <taxon>Streptophyta</taxon>
        <taxon>Embryophyta</taxon>
        <taxon>Tracheophyta</taxon>
        <taxon>Spermatophyta</taxon>
        <taxon>Magnoliopsida</taxon>
        <taxon>eudicotyledons</taxon>
        <taxon>Gunneridae</taxon>
        <taxon>Pentapetalae</taxon>
        <taxon>asterids</taxon>
        <taxon>Ericales</taxon>
        <taxon>Ericaceae</taxon>
        <taxon>Vaccinioideae</taxon>
        <taxon>Vaccinieae</taxon>
        <taxon>Vaccinium</taxon>
    </lineage>
</organism>
<keyword evidence="2" id="KW-1185">Reference proteome</keyword>
<accession>A0ACB7Z8M0</accession>
<proteinExistence type="predicted"/>
<evidence type="ECO:0000313" key="1">
    <source>
        <dbReference type="EMBL" id="KAH7862138.1"/>
    </source>
</evidence>